<dbReference type="GO" id="GO:0005829">
    <property type="term" value="C:cytosol"/>
    <property type="evidence" value="ECO:0007669"/>
    <property type="project" value="GOC"/>
</dbReference>
<evidence type="ECO:0000259" key="8">
    <source>
        <dbReference type="Pfam" id="PF20655"/>
    </source>
</evidence>
<dbReference type="GO" id="GO:0042147">
    <property type="term" value="P:retrograde transport, endosome to Golgi"/>
    <property type="evidence" value="ECO:0007669"/>
    <property type="project" value="TreeGrafter"/>
</dbReference>
<dbReference type="GO" id="GO:0007041">
    <property type="term" value="P:lysosomal transport"/>
    <property type="evidence" value="ECO:0007669"/>
    <property type="project" value="TreeGrafter"/>
</dbReference>
<dbReference type="GO" id="GO:0019905">
    <property type="term" value="F:syntaxin binding"/>
    <property type="evidence" value="ECO:0007669"/>
    <property type="project" value="TreeGrafter"/>
</dbReference>
<evidence type="ECO:0000256" key="5">
    <source>
        <dbReference type="ARBA" id="ARBA00022927"/>
    </source>
</evidence>
<name>A0A6G1SHK8_9ACAR</name>
<evidence type="ECO:0000313" key="9">
    <source>
        <dbReference type="EMBL" id="MDE49965.1"/>
    </source>
</evidence>
<organism evidence="9">
    <name type="scientific">Aceria tosichella</name>
    <name type="common">wheat curl mite</name>
    <dbReference type="NCBI Taxonomy" id="561515"/>
    <lineage>
        <taxon>Eukaryota</taxon>
        <taxon>Metazoa</taxon>
        <taxon>Ecdysozoa</taxon>
        <taxon>Arthropoda</taxon>
        <taxon>Chelicerata</taxon>
        <taxon>Arachnida</taxon>
        <taxon>Acari</taxon>
        <taxon>Acariformes</taxon>
        <taxon>Trombidiformes</taxon>
        <taxon>Prostigmata</taxon>
        <taxon>Eupodina</taxon>
        <taxon>Eriophyoidea</taxon>
        <taxon>Eriophyidae</taxon>
        <taxon>Eriophyinae</taxon>
        <taxon>Aceriini</taxon>
        <taxon>Aceria</taxon>
    </lineage>
</organism>
<keyword evidence="5" id="KW-0653">Protein transport</keyword>
<dbReference type="Pfam" id="PF04129">
    <property type="entry name" value="Vps52_CC"/>
    <property type="match status" value="1"/>
</dbReference>
<feature type="domain" description="Vps52 C-terminal" evidence="8">
    <location>
        <begin position="252"/>
        <end position="568"/>
    </location>
</feature>
<comment type="subcellular location">
    <subcellularLocation>
        <location evidence="1">Golgi apparatus</location>
        <location evidence="1">trans-Golgi network</location>
    </subcellularLocation>
</comment>
<dbReference type="InterPro" id="IPR048361">
    <property type="entry name" value="Vps52_C"/>
</dbReference>
<keyword evidence="4" id="KW-0813">Transport</keyword>
<dbReference type="AlphaFoldDB" id="A0A6G1SHK8"/>
<dbReference type="InterPro" id="IPR007258">
    <property type="entry name" value="Vps52"/>
</dbReference>
<dbReference type="EMBL" id="GGYP01005194">
    <property type="protein sequence ID" value="MDE49965.1"/>
    <property type="molecule type" value="Transcribed_RNA"/>
</dbReference>
<reference evidence="9" key="1">
    <citation type="submission" date="2018-10" db="EMBL/GenBank/DDBJ databases">
        <title>Transcriptome assembly of Aceria tosichella (Wheat curl mite) Type 2.</title>
        <authorList>
            <person name="Scully E.D."/>
            <person name="Geib S.M."/>
            <person name="Palmer N.A."/>
            <person name="Gupta A.K."/>
            <person name="Sarath G."/>
            <person name="Tatineni S."/>
        </authorList>
    </citation>
    <scope>NUCLEOTIDE SEQUENCE</scope>
    <source>
        <strain evidence="9">LincolnNE</strain>
    </source>
</reference>
<proteinExistence type="inferred from homology"/>
<evidence type="ECO:0000256" key="6">
    <source>
        <dbReference type="ARBA" id="ARBA00023034"/>
    </source>
</evidence>
<dbReference type="GO" id="GO:0032456">
    <property type="term" value="P:endocytic recycling"/>
    <property type="evidence" value="ECO:0007669"/>
    <property type="project" value="TreeGrafter"/>
</dbReference>
<feature type="domain" description="Vps52 coiled-coil" evidence="7">
    <location>
        <begin position="63"/>
        <end position="235"/>
    </location>
</feature>
<protein>
    <recommendedName>
        <fullName evidence="3">Vacuolar protein sorting-associated protein 52 homolog</fullName>
    </recommendedName>
</protein>
<dbReference type="InterPro" id="IPR048319">
    <property type="entry name" value="Vps52_CC"/>
</dbReference>
<evidence type="ECO:0000256" key="2">
    <source>
        <dbReference type="ARBA" id="ARBA00008180"/>
    </source>
</evidence>
<dbReference type="Pfam" id="PF20655">
    <property type="entry name" value="Vps52_C"/>
    <property type="match status" value="1"/>
</dbReference>
<dbReference type="PANTHER" id="PTHR14190:SF7">
    <property type="entry name" value="VACUOLAR PROTEIN SORTING-ASSOCIATED PROTEIN 52 HOMOLOG"/>
    <property type="match status" value="1"/>
</dbReference>
<dbReference type="GO" id="GO:0006896">
    <property type="term" value="P:Golgi to vacuole transport"/>
    <property type="evidence" value="ECO:0007669"/>
    <property type="project" value="TreeGrafter"/>
</dbReference>
<evidence type="ECO:0000256" key="4">
    <source>
        <dbReference type="ARBA" id="ARBA00022448"/>
    </source>
</evidence>
<evidence type="ECO:0000256" key="3">
    <source>
        <dbReference type="ARBA" id="ARBA00017083"/>
    </source>
</evidence>
<comment type="similarity">
    <text evidence="2">Belongs to the VPS52 family.</text>
</comment>
<gene>
    <name evidence="9" type="primary">VPS52</name>
    <name evidence="9" type="ORF">g.11552</name>
</gene>
<evidence type="ECO:0000256" key="1">
    <source>
        <dbReference type="ARBA" id="ARBA00004601"/>
    </source>
</evidence>
<accession>A0A6G1SHK8</accession>
<dbReference type="GO" id="GO:0015031">
    <property type="term" value="P:protein transport"/>
    <property type="evidence" value="ECO:0007669"/>
    <property type="project" value="UniProtKB-KW"/>
</dbReference>
<dbReference type="PANTHER" id="PTHR14190">
    <property type="entry name" value="SUPPRESSOR OF ACTIN MUTATIONS 2/VACUOLAR PROTEIN SORTING 52"/>
    <property type="match status" value="1"/>
</dbReference>
<keyword evidence="6" id="KW-0333">Golgi apparatus</keyword>
<evidence type="ECO:0000259" key="7">
    <source>
        <dbReference type="Pfam" id="PF04129"/>
    </source>
</evidence>
<sequence>MLQSNIDRLAELAKISAEIAEHDEHESPKDDLDGVPRTGVDIRVQRLEIEKQLKDLEIDCVADYMKEKENIIDLYHRVNSCDQILERLETILCKFQADLGNICQEIISLHEQTVSLNMQLKTKQSVRTKLGQFIEDMTIPQPVIQHIMYTPACDKNFSDHLVILDQKIHFFKEQDFRDALSCNDVHQTLLGLKTKAIYKVREYVLRKIHDCRKYLSNYQVPQTALLKNKFFYQFLLSHERERAREVQTEYLDTMSKVYHSYFKEYIQRLCKLEYDDKPDENDLMASDDQHHRRLGANIIFNKPSSLKNRSTVFTVGTRASVIKEDLEAPLIMPSTAKQDVKYTPEAIFRTVHYALLDNTCREFVFLRDFFMTSSDQQTTDLFNSVFAKTLSMIHMHFNDQFKSSYDTIAIFLCLHLVYRYREMARRKKVTVLDPYWDSTVRCLYPRFEKLIQLQINSVRNFNNDKFNNVDTMPHSITRRYAEFASALSSINDTYPDERISQLLSDLQNEVKNFILRVAAVFGQPKEQQIFMINNYDHILSVFKQSNIREDSKDIEEIKLQLNKRTQEIVEELLYPHFGSIICFVKDCEVFLERDDQESLRASEKKVGALVEAFNLNWQKALDEISRDILSSFSNFENGNTIQQATMAQLLQYHLRLQKLLENPIMKDSQRKSKLLGLHELMNYVKKYKTNF</sequence>
<dbReference type="GO" id="GO:0000938">
    <property type="term" value="C:GARP complex"/>
    <property type="evidence" value="ECO:0007669"/>
    <property type="project" value="TreeGrafter"/>
</dbReference>